<keyword evidence="3" id="KW-1185">Reference proteome</keyword>
<dbReference type="Pfam" id="PF00389">
    <property type="entry name" value="2-Hacid_dh"/>
    <property type="match status" value="1"/>
</dbReference>
<reference evidence="2 3" key="2">
    <citation type="submission" date="2018-11" db="EMBL/GenBank/DDBJ databases">
        <authorList>
            <consortium name="Pathogen Informatics"/>
        </authorList>
    </citation>
    <scope>NUCLEOTIDE SEQUENCE [LARGE SCALE GENOMIC DNA]</scope>
</reference>
<accession>A0A183V3G1</accession>
<dbReference type="AlphaFoldDB" id="A0A183V3G1"/>
<proteinExistence type="predicted"/>
<sequence length="116" mass="12703">MFRVNSILIADEIEQNCVDILQANGLTAVKKTKLSKEQLIAELTKHDAVIVRSATKITREVIEAVSGKLKLIGRAGTGVDNIDLVAATEHGVVVMNTPGEADFYAFLHFFWLHAVN</sequence>
<protein>
    <submittedName>
        <fullName evidence="4">2-Hacid_dh domain-containing protein</fullName>
    </submittedName>
</protein>
<evidence type="ECO:0000259" key="1">
    <source>
        <dbReference type="Pfam" id="PF00389"/>
    </source>
</evidence>
<dbReference type="PANTHER" id="PTHR42938">
    <property type="entry name" value="FORMATE DEHYDROGENASE 1"/>
    <property type="match status" value="1"/>
</dbReference>
<evidence type="ECO:0000313" key="2">
    <source>
        <dbReference type="EMBL" id="VDM46602.1"/>
    </source>
</evidence>
<dbReference type="EMBL" id="UYWY01022753">
    <property type="protein sequence ID" value="VDM46602.1"/>
    <property type="molecule type" value="Genomic_DNA"/>
</dbReference>
<evidence type="ECO:0000313" key="3">
    <source>
        <dbReference type="Proteomes" id="UP000050794"/>
    </source>
</evidence>
<dbReference type="SUPFAM" id="SSF52283">
    <property type="entry name" value="Formate/glycerate dehydrogenase catalytic domain-like"/>
    <property type="match status" value="1"/>
</dbReference>
<evidence type="ECO:0000313" key="4">
    <source>
        <dbReference type="WBParaSite" id="TCNE_0001528201-mRNA-1"/>
    </source>
</evidence>
<feature type="domain" description="D-isomer specific 2-hydroxyacid dehydrogenase catalytic" evidence="1">
    <location>
        <begin position="7"/>
        <end position="99"/>
    </location>
</feature>
<dbReference type="GO" id="GO:0051287">
    <property type="term" value="F:NAD binding"/>
    <property type="evidence" value="ECO:0007669"/>
    <property type="project" value="InterPro"/>
</dbReference>
<dbReference type="GO" id="GO:0004617">
    <property type="term" value="F:phosphoglycerate dehydrogenase activity"/>
    <property type="evidence" value="ECO:0007669"/>
    <property type="project" value="TreeGrafter"/>
</dbReference>
<gene>
    <name evidence="2" type="ORF">TCNE_LOCUS15281</name>
</gene>
<organism evidence="3 4">
    <name type="scientific">Toxocara canis</name>
    <name type="common">Canine roundworm</name>
    <dbReference type="NCBI Taxonomy" id="6265"/>
    <lineage>
        <taxon>Eukaryota</taxon>
        <taxon>Metazoa</taxon>
        <taxon>Ecdysozoa</taxon>
        <taxon>Nematoda</taxon>
        <taxon>Chromadorea</taxon>
        <taxon>Rhabditida</taxon>
        <taxon>Spirurina</taxon>
        <taxon>Ascaridomorpha</taxon>
        <taxon>Ascaridoidea</taxon>
        <taxon>Toxocaridae</taxon>
        <taxon>Toxocara</taxon>
    </lineage>
</organism>
<reference evidence="4" key="1">
    <citation type="submission" date="2016-06" db="UniProtKB">
        <authorList>
            <consortium name="WormBaseParasite"/>
        </authorList>
    </citation>
    <scope>IDENTIFICATION</scope>
</reference>
<dbReference type="InterPro" id="IPR006139">
    <property type="entry name" value="D-isomer_2_OHA_DH_cat_dom"/>
</dbReference>
<dbReference type="WBParaSite" id="TCNE_0001528201-mRNA-1">
    <property type="protein sequence ID" value="TCNE_0001528201-mRNA-1"/>
    <property type="gene ID" value="TCNE_0001528201"/>
</dbReference>
<dbReference type="PANTHER" id="PTHR42938:SF22">
    <property type="entry name" value="D-3-PHOSPHOGLYCERATE DEHYDROGENASE"/>
    <property type="match status" value="1"/>
</dbReference>
<dbReference type="Proteomes" id="UP000050794">
    <property type="component" value="Unassembled WGS sequence"/>
</dbReference>
<dbReference type="FunFam" id="3.40.50.720:FF:000038">
    <property type="entry name" value="D-3-phosphoglycerate dehydrogenase"/>
    <property type="match status" value="1"/>
</dbReference>
<dbReference type="Gene3D" id="3.40.50.720">
    <property type="entry name" value="NAD(P)-binding Rossmann-like Domain"/>
    <property type="match status" value="1"/>
</dbReference>
<name>A0A183V3G1_TOXCA</name>